<gene>
    <name evidence="1" type="ORF">UFOPK1599_00783</name>
</gene>
<accession>A0A6J6DUZ0</accession>
<dbReference type="AlphaFoldDB" id="A0A6J6DUZ0"/>
<proteinExistence type="predicted"/>
<protein>
    <submittedName>
        <fullName evidence="1">Unannotated protein</fullName>
    </submittedName>
</protein>
<reference evidence="1" key="1">
    <citation type="submission" date="2020-05" db="EMBL/GenBank/DDBJ databases">
        <authorList>
            <person name="Chiriac C."/>
            <person name="Salcher M."/>
            <person name="Ghai R."/>
            <person name="Kavagutti S V."/>
        </authorList>
    </citation>
    <scope>NUCLEOTIDE SEQUENCE</scope>
</reference>
<name>A0A6J6DUZ0_9ZZZZ</name>
<evidence type="ECO:0000313" key="1">
    <source>
        <dbReference type="EMBL" id="CAB4564908.1"/>
    </source>
</evidence>
<sequence length="96" mass="10263">MTKALLFSLAIFMCRRNEYFCFSCSSGGVLKKSNPVSPIALTRGFLANSWITCKSFSKSSTTGASFGCSATDANTLPTKASAHLTDQIDCSAEYPT</sequence>
<organism evidence="1">
    <name type="scientific">freshwater metagenome</name>
    <dbReference type="NCBI Taxonomy" id="449393"/>
    <lineage>
        <taxon>unclassified sequences</taxon>
        <taxon>metagenomes</taxon>
        <taxon>ecological metagenomes</taxon>
    </lineage>
</organism>
<dbReference type="EMBL" id="CAEZTE010000039">
    <property type="protein sequence ID" value="CAB4564908.1"/>
    <property type="molecule type" value="Genomic_DNA"/>
</dbReference>